<reference evidence="1 2" key="1">
    <citation type="submission" date="2013-01" db="EMBL/GenBank/DDBJ databases">
        <authorList>
            <person name="Harkins D.M."/>
            <person name="Durkin A.S."/>
            <person name="Brinkac L.M."/>
            <person name="Haft D.H."/>
            <person name="Selengut J.D."/>
            <person name="Sanka R."/>
            <person name="DePew J."/>
            <person name="Purushe J."/>
            <person name="Galloway R.L."/>
            <person name="Vinetz J.M."/>
            <person name="Sutton G.G."/>
            <person name="Nierman W.C."/>
            <person name="Fouts D.E."/>
        </authorList>
    </citation>
    <scope>NUCLEOTIDE SEQUENCE [LARGE SCALE GENOMIC DNA]</scope>
    <source>
        <strain evidence="1 2">79601</strain>
    </source>
</reference>
<evidence type="ECO:0000313" key="2">
    <source>
        <dbReference type="Proteomes" id="UP000011988"/>
    </source>
</evidence>
<protein>
    <submittedName>
        <fullName evidence="1">Uncharacterized protein</fullName>
    </submittedName>
</protein>
<dbReference type="AlphaFoldDB" id="M6CM39"/>
<dbReference type="EMBL" id="ANIK01000077">
    <property type="protein sequence ID" value="EMJ92794.1"/>
    <property type="molecule type" value="Genomic_DNA"/>
</dbReference>
<dbReference type="PATRIC" id="fig|1218565.3.peg.3404"/>
<proteinExistence type="predicted"/>
<gene>
    <name evidence="1" type="ORF">LEP1GSC194_3837</name>
</gene>
<sequence>MSERIQKIECSCFLKYRKFDVGKIGQIRKTARRGFVFTPQILREILFETFETTSSKITFCLTLFSPKFTNLKTMLNEFPSAKRFMQGIFSDRF</sequence>
<name>M6CM39_9LEPT</name>
<dbReference type="Proteomes" id="UP000011988">
    <property type="component" value="Unassembled WGS sequence"/>
</dbReference>
<organism evidence="1 2">
    <name type="scientific">Leptospira alstonii serovar Sichuan str. 79601</name>
    <dbReference type="NCBI Taxonomy" id="1218565"/>
    <lineage>
        <taxon>Bacteria</taxon>
        <taxon>Pseudomonadati</taxon>
        <taxon>Spirochaetota</taxon>
        <taxon>Spirochaetia</taxon>
        <taxon>Leptospirales</taxon>
        <taxon>Leptospiraceae</taxon>
        <taxon>Leptospira</taxon>
    </lineage>
</organism>
<comment type="caution">
    <text evidence="1">The sequence shown here is derived from an EMBL/GenBank/DDBJ whole genome shotgun (WGS) entry which is preliminary data.</text>
</comment>
<accession>M6CM39</accession>
<evidence type="ECO:0000313" key="1">
    <source>
        <dbReference type="EMBL" id="EMJ92794.1"/>
    </source>
</evidence>